<evidence type="ECO:0000313" key="3">
    <source>
        <dbReference type="Proteomes" id="UP001295794"/>
    </source>
</evidence>
<keyword evidence="3" id="KW-1185">Reference proteome</keyword>
<accession>A0AAD2HNZ8</accession>
<dbReference type="Gene3D" id="3.30.710.10">
    <property type="entry name" value="Potassium Channel Kv1.1, Chain A"/>
    <property type="match status" value="1"/>
</dbReference>
<evidence type="ECO:0000313" key="2">
    <source>
        <dbReference type="EMBL" id="CAK5278671.1"/>
    </source>
</evidence>
<feature type="domain" description="BTB" evidence="1">
    <location>
        <begin position="29"/>
        <end position="102"/>
    </location>
</feature>
<gene>
    <name evidence="2" type="ORF">MYCIT1_LOCUS28158</name>
</gene>
<proteinExistence type="predicted"/>
<reference evidence="2" key="1">
    <citation type="submission" date="2023-11" db="EMBL/GenBank/DDBJ databases">
        <authorList>
            <person name="De Vega J J."/>
            <person name="De Vega J J."/>
        </authorList>
    </citation>
    <scope>NUCLEOTIDE SEQUENCE</scope>
</reference>
<name>A0AAD2HNZ8_9AGAR</name>
<dbReference type="AlphaFoldDB" id="A0AAD2HNZ8"/>
<dbReference type="Proteomes" id="UP001295794">
    <property type="component" value="Unassembled WGS sequence"/>
</dbReference>
<evidence type="ECO:0000259" key="1">
    <source>
        <dbReference type="PROSITE" id="PS50097"/>
    </source>
</evidence>
<dbReference type="InterPro" id="IPR000210">
    <property type="entry name" value="BTB/POZ_dom"/>
</dbReference>
<comment type="caution">
    <text evidence="2">The sequence shown here is derived from an EMBL/GenBank/DDBJ whole genome shotgun (WGS) entry which is preliminary data.</text>
</comment>
<dbReference type="InterPro" id="IPR011333">
    <property type="entry name" value="SKP1/BTB/POZ_sf"/>
</dbReference>
<protein>
    <recommendedName>
        <fullName evidence="1">BTB domain-containing protein</fullName>
    </recommendedName>
</protein>
<dbReference type="SMART" id="SM00225">
    <property type="entry name" value="BTB"/>
    <property type="match status" value="1"/>
</dbReference>
<sequence>MQSSLPTMVPDHQERAPVNRVSDLWFSKGMVVLQAEDTVFRVSRAILAARSTVFESMFGIPQPPVDETETLEGTQVVVLHDRKDEVEVFLRAIFDSSFFMPPPAPVGYDAVLGILRLAHKYDVGYLLRRAVLHLETAFCTRRGQYDPDTPLVNSIGYIDGVLEMDLRAIAVFECTGVKWLLPWAYYSAGTYSHARIKSCADWHELSQDVQHTLLSLAHIHSRATIAILSIIAVPVDECPTKRSCSGARLARMHKELLPAADPTQRDSLWDCHPFFVWRAHDWAAFRNEVCDVCVDEMRHRHAAFLDQLWDQLPANCGLEDWDAFTSVTTAITRFSPRGVPTGYPQTSC</sequence>
<dbReference type="PROSITE" id="PS50097">
    <property type="entry name" value="BTB"/>
    <property type="match status" value="1"/>
</dbReference>
<dbReference type="Pfam" id="PF00651">
    <property type="entry name" value="BTB"/>
    <property type="match status" value="1"/>
</dbReference>
<dbReference type="SUPFAM" id="SSF54695">
    <property type="entry name" value="POZ domain"/>
    <property type="match status" value="1"/>
</dbReference>
<dbReference type="EMBL" id="CAVNYO010000424">
    <property type="protein sequence ID" value="CAK5278671.1"/>
    <property type="molecule type" value="Genomic_DNA"/>
</dbReference>
<dbReference type="CDD" id="cd18186">
    <property type="entry name" value="BTB_POZ_ZBTB_KLHL-like"/>
    <property type="match status" value="1"/>
</dbReference>
<organism evidence="2 3">
    <name type="scientific">Mycena citricolor</name>
    <dbReference type="NCBI Taxonomy" id="2018698"/>
    <lineage>
        <taxon>Eukaryota</taxon>
        <taxon>Fungi</taxon>
        <taxon>Dikarya</taxon>
        <taxon>Basidiomycota</taxon>
        <taxon>Agaricomycotina</taxon>
        <taxon>Agaricomycetes</taxon>
        <taxon>Agaricomycetidae</taxon>
        <taxon>Agaricales</taxon>
        <taxon>Marasmiineae</taxon>
        <taxon>Mycenaceae</taxon>
        <taxon>Mycena</taxon>
    </lineage>
</organism>